<dbReference type="AlphaFoldDB" id="A0A2N9Y399"/>
<dbReference type="Proteomes" id="UP000231094">
    <property type="component" value="Unassembled WGS sequence"/>
</dbReference>
<reference evidence="2 3" key="1">
    <citation type="journal article" date="2017" name="MBio">
        <title>Type VI secretion-mediated competition in the bee gut microbiome.</title>
        <authorList>
            <person name="Steele M.I."/>
            <person name="Kwong W.K."/>
            <person name="Powell J.E."/>
            <person name="Whiteley M."/>
            <person name="Moran N.A."/>
        </authorList>
    </citation>
    <scope>NUCLEOTIDE SEQUENCE [LARGE SCALE GENOMIC DNA]</scope>
    <source>
        <strain evidence="2 3">PEB0171</strain>
    </source>
</reference>
<accession>A0A2N9Y399</accession>
<dbReference type="RefSeq" id="WP_100116755.1">
    <property type="nucleotide sequence ID" value="NZ_MEIV01000053.1"/>
</dbReference>
<dbReference type="EMBL" id="MEIV01000053">
    <property type="protein sequence ID" value="PIT61936.1"/>
    <property type="molecule type" value="Genomic_DNA"/>
</dbReference>
<organism evidence="2 3">
    <name type="scientific">Snodgrassella alvi</name>
    <dbReference type="NCBI Taxonomy" id="1196083"/>
    <lineage>
        <taxon>Bacteria</taxon>
        <taxon>Pseudomonadati</taxon>
        <taxon>Pseudomonadota</taxon>
        <taxon>Betaproteobacteria</taxon>
        <taxon>Neisseriales</taxon>
        <taxon>Neisseriaceae</taxon>
        <taxon>Snodgrassella</taxon>
    </lineage>
</organism>
<proteinExistence type="predicted"/>
<evidence type="ECO:0000313" key="2">
    <source>
        <dbReference type="EMBL" id="PIT61936.1"/>
    </source>
</evidence>
<evidence type="ECO:0000313" key="3">
    <source>
        <dbReference type="Proteomes" id="UP000231094"/>
    </source>
</evidence>
<gene>
    <name evidence="2" type="ORF">BHC47_05420</name>
</gene>
<feature type="coiled-coil region" evidence="1">
    <location>
        <begin position="172"/>
        <end position="199"/>
    </location>
</feature>
<keyword evidence="1" id="KW-0175">Coiled coil</keyword>
<sequence length="204" mass="25187">MNEEDIYRNLCLATNDYFAAKIAYTYVFGTDIYSYVVIYRKDTWESYESFSFFGLASGADQKEWCKKAENVVMQLDKPEDWKRPHRYCLARYAGQVLKDDFFRENLSYNNQINDKYIYRYTMISRLKQTALIKRLNLLSYEEKKQLFILKDWEKEAYTNEDVFYGVYSRRYLHEFLNDKEIFERDYKRYEAEFEQFRKEYELFR</sequence>
<protein>
    <submittedName>
        <fullName evidence="2">Uncharacterized protein</fullName>
    </submittedName>
</protein>
<comment type="caution">
    <text evidence="2">The sequence shown here is derived from an EMBL/GenBank/DDBJ whole genome shotgun (WGS) entry which is preliminary data.</text>
</comment>
<evidence type="ECO:0000256" key="1">
    <source>
        <dbReference type="SAM" id="Coils"/>
    </source>
</evidence>
<name>A0A2N9Y399_9NEIS</name>